<name>A0A840D3M3_9BACE</name>
<accession>A0A840D3M3</accession>
<dbReference type="PANTHER" id="PTHR37835">
    <property type="entry name" value="ALPHA-CLOSTRIPAIN"/>
    <property type="match status" value="1"/>
</dbReference>
<protein>
    <recommendedName>
        <fullName evidence="3">Clostripain</fullName>
    </recommendedName>
</protein>
<evidence type="ECO:0000313" key="2">
    <source>
        <dbReference type="Proteomes" id="UP000560658"/>
    </source>
</evidence>
<dbReference type="EMBL" id="JACIER010000015">
    <property type="protein sequence ID" value="MBB4045429.1"/>
    <property type="molecule type" value="Genomic_DNA"/>
</dbReference>
<evidence type="ECO:0008006" key="3">
    <source>
        <dbReference type="Google" id="ProtNLM"/>
    </source>
</evidence>
<dbReference type="InterPro" id="IPR005077">
    <property type="entry name" value="Peptidase_C11"/>
</dbReference>
<keyword evidence="2" id="KW-1185">Reference proteome</keyword>
<comment type="caution">
    <text evidence="1">The sequence shown here is derived from an EMBL/GenBank/DDBJ whole genome shotgun (WGS) entry which is preliminary data.</text>
</comment>
<dbReference type="PROSITE" id="PS51257">
    <property type="entry name" value="PROKAR_LIPOPROTEIN"/>
    <property type="match status" value="1"/>
</dbReference>
<dbReference type="Gene3D" id="3.40.50.11970">
    <property type="match status" value="1"/>
</dbReference>
<gene>
    <name evidence="1" type="ORF">GGR06_003243</name>
</gene>
<reference evidence="1" key="1">
    <citation type="submission" date="2020-08" db="EMBL/GenBank/DDBJ databases">
        <title>Genomic Encyclopedia of Type Strains, Phase IV (KMG-IV): sequencing the most valuable type-strain genomes for metagenomic binning, comparative biology and taxonomic classification.</title>
        <authorList>
            <person name="Goeker M."/>
        </authorList>
    </citation>
    <scope>NUCLEOTIDE SEQUENCE [LARGE SCALE GENOMIC DNA]</scope>
    <source>
        <strain evidence="1">DSM 105720</strain>
    </source>
</reference>
<proteinExistence type="predicted"/>
<dbReference type="PANTHER" id="PTHR37835:SF1">
    <property type="entry name" value="ALPHA-CLOSTRIPAIN"/>
    <property type="match status" value="1"/>
</dbReference>
<organism evidence="1 2">
    <name type="scientific">Bacteroides reticulotermitis</name>
    <dbReference type="NCBI Taxonomy" id="1133319"/>
    <lineage>
        <taxon>Bacteria</taxon>
        <taxon>Pseudomonadati</taxon>
        <taxon>Bacteroidota</taxon>
        <taxon>Bacteroidia</taxon>
        <taxon>Bacteroidales</taxon>
        <taxon>Bacteroidaceae</taxon>
        <taxon>Bacteroides</taxon>
    </lineage>
</organism>
<dbReference type="Proteomes" id="UP000560658">
    <property type="component" value="Unassembled WGS sequence"/>
</dbReference>
<dbReference type="Pfam" id="PF03415">
    <property type="entry name" value="Peptidase_C11"/>
    <property type="match status" value="1"/>
</dbReference>
<evidence type="ECO:0000313" key="1">
    <source>
        <dbReference type="EMBL" id="MBB4045429.1"/>
    </source>
</evidence>
<sequence length="384" mass="43392">MQKLKHINLSWTFLLLFAWLFVACESEDDPLIPRDRVLLVYMGGDNNLSWEVTAKIDALCNAWKNSLEGRLLIYKDASGAVPQLLEIVEEKGINVQKVLQTYEEENSASKEVLARVIRDVQTLYPVSSYGMFLFSHASGWLPEGRLGSPRSMSVDSRSILMDGRDEMELADFADAIPDHTFDFIIFEACLMAGIEVAYELKDKTEYILASSAEIVSPGFTEIYEKSLHYLFEPTANLPGFGKTVFNHINNLTGYECSGTFSLIKTSAVAPLATYVHGHCDYSLANELDTYQRFGRSSFSHLFFDFGHYYSSLLNTSDEKDELTRLLSDCVIWKAATPAFMNDYGGFPIREHSGLTTYIIQDRYPILNDAYAELSWNADFVPDAY</sequence>
<dbReference type="RefSeq" id="WP_183209200.1">
    <property type="nucleotide sequence ID" value="NZ_JACIER010000015.1"/>
</dbReference>
<dbReference type="AlphaFoldDB" id="A0A840D3M3"/>